<dbReference type="PANTHER" id="PTHR21349:SF0">
    <property type="entry name" value="LARGE RIBOSOMAL SUBUNIT PROTEIN BL21M"/>
    <property type="match status" value="1"/>
</dbReference>
<evidence type="ECO:0000313" key="4">
    <source>
        <dbReference type="Proteomes" id="UP000078046"/>
    </source>
</evidence>
<gene>
    <name evidence="3" type="ORF">A3Q56_03523</name>
</gene>
<dbReference type="GO" id="GO:0005762">
    <property type="term" value="C:mitochondrial large ribosomal subunit"/>
    <property type="evidence" value="ECO:0007669"/>
    <property type="project" value="TreeGrafter"/>
</dbReference>
<dbReference type="Proteomes" id="UP000078046">
    <property type="component" value="Unassembled WGS sequence"/>
</dbReference>
<evidence type="ECO:0000313" key="3">
    <source>
        <dbReference type="EMBL" id="OAF68714.1"/>
    </source>
</evidence>
<comment type="similarity">
    <text evidence="1">Belongs to the bacterial ribosomal protein bL21 family.</text>
</comment>
<keyword evidence="4" id="KW-1185">Reference proteome</keyword>
<dbReference type="EMBL" id="LWCA01000399">
    <property type="protein sequence ID" value="OAF68714.1"/>
    <property type="molecule type" value="Genomic_DNA"/>
</dbReference>
<organism evidence="3 4">
    <name type="scientific">Intoshia linei</name>
    <dbReference type="NCBI Taxonomy" id="1819745"/>
    <lineage>
        <taxon>Eukaryota</taxon>
        <taxon>Metazoa</taxon>
        <taxon>Spiralia</taxon>
        <taxon>Lophotrochozoa</taxon>
        <taxon>Mesozoa</taxon>
        <taxon>Orthonectida</taxon>
        <taxon>Rhopaluridae</taxon>
        <taxon>Intoshia</taxon>
    </lineage>
</organism>
<sequence>IFLIGSSNFTLFGTPLLNPDHASVTATVIEKSFTNAYVHVIKKKRIKHYDWRRNILTFVRINSINIDQGYNFNNESWKKELV</sequence>
<comment type="caution">
    <text evidence="3">The sequence shown here is derived from an EMBL/GenBank/DDBJ whole genome shotgun (WGS) entry which is preliminary data.</text>
</comment>
<dbReference type="InterPro" id="IPR028909">
    <property type="entry name" value="bL21-like"/>
</dbReference>
<evidence type="ECO:0000256" key="2">
    <source>
        <dbReference type="ARBA" id="ARBA00044129"/>
    </source>
</evidence>
<proteinExistence type="inferred from homology"/>
<dbReference type="InterPro" id="IPR036164">
    <property type="entry name" value="bL21-like_sf"/>
</dbReference>
<name>A0A177B5L8_9BILA</name>
<dbReference type="SUPFAM" id="SSF141091">
    <property type="entry name" value="L21p-like"/>
    <property type="match status" value="1"/>
</dbReference>
<reference evidence="3 4" key="1">
    <citation type="submission" date="2016-04" db="EMBL/GenBank/DDBJ databases">
        <title>The genome of Intoshia linei affirms orthonectids as highly simplified spiralians.</title>
        <authorList>
            <person name="Mikhailov K.V."/>
            <person name="Slusarev G.S."/>
            <person name="Nikitin M.A."/>
            <person name="Logacheva M.D."/>
            <person name="Penin A."/>
            <person name="Aleoshin V."/>
            <person name="Panchin Y.V."/>
        </authorList>
    </citation>
    <scope>NUCLEOTIDE SEQUENCE [LARGE SCALE GENOMIC DNA]</scope>
    <source>
        <strain evidence="3">Intl2013</strain>
        <tissue evidence="3">Whole animal</tissue>
    </source>
</reference>
<accession>A0A177B5L8</accession>
<dbReference type="GO" id="GO:0003735">
    <property type="term" value="F:structural constituent of ribosome"/>
    <property type="evidence" value="ECO:0007669"/>
    <property type="project" value="TreeGrafter"/>
</dbReference>
<dbReference type="OrthoDB" id="5994at2759"/>
<dbReference type="PANTHER" id="PTHR21349">
    <property type="entry name" value="50S RIBOSOMAL PROTEIN L21"/>
    <property type="match status" value="1"/>
</dbReference>
<evidence type="ECO:0000256" key="1">
    <source>
        <dbReference type="ARBA" id="ARBA00008563"/>
    </source>
</evidence>
<protein>
    <recommendedName>
        <fullName evidence="2">Large ribosomal subunit protein bL21m</fullName>
    </recommendedName>
</protein>
<dbReference type="AlphaFoldDB" id="A0A177B5L8"/>
<feature type="non-terminal residue" evidence="3">
    <location>
        <position position="1"/>
    </location>
</feature>